<feature type="chain" id="PRO_5014762781" evidence="2">
    <location>
        <begin position="23"/>
        <end position="113"/>
    </location>
</feature>
<name>A0A2N5V654_9BASI</name>
<feature type="compositionally biased region" description="Pro residues" evidence="1">
    <location>
        <begin position="67"/>
        <end position="81"/>
    </location>
</feature>
<feature type="signal peptide" evidence="2">
    <location>
        <begin position="1"/>
        <end position="22"/>
    </location>
</feature>
<comment type="caution">
    <text evidence="3">The sequence shown here is derived from an EMBL/GenBank/DDBJ whole genome shotgun (WGS) entry which is preliminary data.</text>
</comment>
<evidence type="ECO:0000256" key="2">
    <source>
        <dbReference type="SAM" id="SignalP"/>
    </source>
</evidence>
<evidence type="ECO:0000313" key="3">
    <source>
        <dbReference type="EMBL" id="PLW45470.1"/>
    </source>
</evidence>
<feature type="compositionally biased region" description="Low complexity" evidence="1">
    <location>
        <begin position="43"/>
        <end position="54"/>
    </location>
</feature>
<evidence type="ECO:0000313" key="4">
    <source>
        <dbReference type="Proteomes" id="UP000235392"/>
    </source>
</evidence>
<gene>
    <name evidence="3" type="ORF">PCASD_05923</name>
</gene>
<proteinExistence type="predicted"/>
<feature type="region of interest" description="Disordered" evidence="1">
    <location>
        <begin position="26"/>
        <end position="113"/>
    </location>
</feature>
<keyword evidence="2" id="KW-0732">Signal</keyword>
<organism evidence="3 4">
    <name type="scientific">Puccinia coronata f. sp. avenae</name>
    <dbReference type="NCBI Taxonomy" id="200324"/>
    <lineage>
        <taxon>Eukaryota</taxon>
        <taxon>Fungi</taxon>
        <taxon>Dikarya</taxon>
        <taxon>Basidiomycota</taxon>
        <taxon>Pucciniomycotina</taxon>
        <taxon>Pucciniomycetes</taxon>
        <taxon>Pucciniales</taxon>
        <taxon>Pucciniaceae</taxon>
        <taxon>Puccinia</taxon>
    </lineage>
</organism>
<accession>A0A2N5V654</accession>
<dbReference type="EMBL" id="PGCI01000048">
    <property type="protein sequence ID" value="PLW45470.1"/>
    <property type="molecule type" value="Genomic_DNA"/>
</dbReference>
<sequence length="113" mass="12406">MSLTPTLAPLIVELLWADQVHVAPTVQPLHDNPLPSSPSNYCSLPSPDDLPLSPRRAPTPLSATDSPAPPTLTPQSSPQPPCRLTRQHKQPKRFGEWSKSTQTPEDMVTPKTW</sequence>
<dbReference type="Proteomes" id="UP000235392">
    <property type="component" value="Unassembled WGS sequence"/>
</dbReference>
<dbReference type="AlphaFoldDB" id="A0A2N5V654"/>
<reference evidence="3 4" key="1">
    <citation type="submission" date="2017-11" db="EMBL/GenBank/DDBJ databases">
        <title>De novo assembly and phasing of dikaryotic genomes from two isolates of Puccinia coronata f. sp. avenae, the causal agent of oat crown rust.</title>
        <authorList>
            <person name="Miller M.E."/>
            <person name="Zhang Y."/>
            <person name="Omidvar V."/>
            <person name="Sperschneider J."/>
            <person name="Schwessinger B."/>
            <person name="Raley C."/>
            <person name="Palmer J.M."/>
            <person name="Garnica D."/>
            <person name="Upadhyaya N."/>
            <person name="Rathjen J."/>
            <person name="Taylor J.M."/>
            <person name="Park R.F."/>
            <person name="Dodds P.N."/>
            <person name="Hirsch C.D."/>
            <person name="Kianian S.F."/>
            <person name="Figueroa M."/>
        </authorList>
    </citation>
    <scope>NUCLEOTIDE SEQUENCE [LARGE SCALE GENOMIC DNA]</scope>
    <source>
        <strain evidence="3">12SD80</strain>
    </source>
</reference>
<protein>
    <submittedName>
        <fullName evidence="3">Uncharacterized protein</fullName>
    </submittedName>
</protein>
<evidence type="ECO:0000256" key="1">
    <source>
        <dbReference type="SAM" id="MobiDB-lite"/>
    </source>
</evidence>